<evidence type="ECO:0000256" key="1">
    <source>
        <dbReference type="ARBA" id="ARBA00022676"/>
    </source>
</evidence>
<dbReference type="Proteomes" id="UP000541444">
    <property type="component" value="Unassembled WGS sequence"/>
</dbReference>
<reference evidence="5 6" key="1">
    <citation type="journal article" date="2020" name="IScience">
        <title>Genome Sequencing of the Endangered Kingdonia uniflora (Circaeasteraceae, Ranunculales) Reveals Potential Mechanisms of Evolutionary Specialization.</title>
        <authorList>
            <person name="Sun Y."/>
            <person name="Deng T."/>
            <person name="Zhang A."/>
            <person name="Moore M.J."/>
            <person name="Landis J.B."/>
            <person name="Lin N."/>
            <person name="Zhang H."/>
            <person name="Zhang X."/>
            <person name="Huang J."/>
            <person name="Zhang X."/>
            <person name="Sun H."/>
            <person name="Wang H."/>
        </authorList>
    </citation>
    <scope>NUCLEOTIDE SEQUENCE [LARGE SCALE GENOMIC DNA]</scope>
    <source>
        <strain evidence="5">TB1705</strain>
        <tissue evidence="5">Leaf</tissue>
    </source>
</reference>
<feature type="compositionally biased region" description="Basic residues" evidence="2">
    <location>
        <begin position="1"/>
        <end position="10"/>
    </location>
</feature>
<feature type="region of interest" description="Disordered" evidence="2">
    <location>
        <begin position="1"/>
        <end position="34"/>
    </location>
</feature>
<evidence type="ECO:0000256" key="2">
    <source>
        <dbReference type="SAM" id="MobiDB-lite"/>
    </source>
</evidence>
<gene>
    <name evidence="5" type="ORF">GIB67_038384</name>
</gene>
<feature type="region of interest" description="Disordered" evidence="2">
    <location>
        <begin position="236"/>
        <end position="263"/>
    </location>
</feature>
<dbReference type="OrthoDB" id="734129at2759"/>
<protein>
    <recommendedName>
        <fullName evidence="4">Glycosyl transferase family 1 domain-containing protein</fullName>
    </recommendedName>
</protein>
<keyword evidence="3" id="KW-0472">Membrane</keyword>
<dbReference type="GO" id="GO:0017176">
    <property type="term" value="F:phosphatidylinositol N-acetylglucosaminyltransferase activity"/>
    <property type="evidence" value="ECO:0007669"/>
    <property type="project" value="TreeGrafter"/>
</dbReference>
<dbReference type="PANTHER" id="PTHR45871:SF1">
    <property type="entry name" value="PHOSPHATIDYLINOSITOL N-ACETYLGLUCOSAMINYLTRANSFERASE SUBUNIT A"/>
    <property type="match status" value="1"/>
</dbReference>
<keyword evidence="3" id="KW-0812">Transmembrane</keyword>
<dbReference type="SUPFAM" id="SSF53756">
    <property type="entry name" value="UDP-Glycosyltransferase/glycogen phosphorylase"/>
    <property type="match status" value="1"/>
</dbReference>
<evidence type="ECO:0000259" key="4">
    <source>
        <dbReference type="Pfam" id="PF00534"/>
    </source>
</evidence>
<keyword evidence="6" id="KW-1185">Reference proteome</keyword>
<proteinExistence type="predicted"/>
<dbReference type="Pfam" id="PF00534">
    <property type="entry name" value="Glycos_transf_1"/>
    <property type="match status" value="1"/>
</dbReference>
<keyword evidence="1" id="KW-0328">Glycosyltransferase</keyword>
<feature type="domain" description="Glycosyl transferase family 1" evidence="4">
    <location>
        <begin position="275"/>
        <end position="348"/>
    </location>
</feature>
<feature type="non-terminal residue" evidence="5">
    <location>
        <position position="1"/>
    </location>
</feature>
<dbReference type="EMBL" id="JACGCM010000671">
    <property type="protein sequence ID" value="KAF6168887.1"/>
    <property type="molecule type" value="Genomic_DNA"/>
</dbReference>
<keyword evidence="1" id="KW-0808">Transferase</keyword>
<keyword evidence="3" id="KW-1133">Transmembrane helix</keyword>
<organism evidence="5 6">
    <name type="scientific">Kingdonia uniflora</name>
    <dbReference type="NCBI Taxonomy" id="39325"/>
    <lineage>
        <taxon>Eukaryota</taxon>
        <taxon>Viridiplantae</taxon>
        <taxon>Streptophyta</taxon>
        <taxon>Embryophyta</taxon>
        <taxon>Tracheophyta</taxon>
        <taxon>Spermatophyta</taxon>
        <taxon>Magnoliopsida</taxon>
        <taxon>Ranunculales</taxon>
        <taxon>Circaeasteraceae</taxon>
        <taxon>Kingdonia</taxon>
    </lineage>
</organism>
<dbReference type="GO" id="GO:0000506">
    <property type="term" value="C:glycosylphosphatidylinositol-N-acetylglucosaminyltransferase (GPI-GnT) complex"/>
    <property type="evidence" value="ECO:0007669"/>
    <property type="project" value="TreeGrafter"/>
</dbReference>
<feature type="transmembrane region" description="Helical" evidence="3">
    <location>
        <begin position="303"/>
        <end position="327"/>
    </location>
</feature>
<accession>A0A7J7NNT9</accession>
<comment type="caution">
    <text evidence="5">The sequence shown here is derived from an EMBL/GenBank/DDBJ whole genome shotgun (WGS) entry which is preliminary data.</text>
</comment>
<feature type="compositionally biased region" description="Low complexity" evidence="2">
    <location>
        <begin position="242"/>
        <end position="252"/>
    </location>
</feature>
<sequence length="385" mass="42581">MTRSSPRRTASRYPLTSFKKVSTEDGEPSSDPHPEFLVNGIFQSEGRSLLGDEEDSSWELRDPVLNGVLSIMLNILKHVHLILNLINVLSPPTVTGALYIGHGLTSAIQSGENGKTHLICNHRCTSFYAKNIVTKASAMKKEPSKRATAKKPLSTLTEVSDDEMQKISEEKDDCDVEFGLKVVVNAKGVKKGDVLKPIKNGRVSPVKKVRKMRPHPLFNKKSGSILEKKGVEISPMGREELSGSSASASTSSNKGHRGGTYRQQSSFHCRRRWTKRVCLKEMREKHFLHDQFKMVEAVPHARVRFVLILGHIFLISFLTNALCIVILEADSCGLLTVSTRVGGVPEVLPGNMIVLAEPISSDMVKAIPKGYLHSFQDRPISYSLS</sequence>
<dbReference type="GO" id="GO:0006506">
    <property type="term" value="P:GPI anchor biosynthetic process"/>
    <property type="evidence" value="ECO:0007669"/>
    <property type="project" value="TreeGrafter"/>
</dbReference>
<dbReference type="PANTHER" id="PTHR45871">
    <property type="entry name" value="N-ACETYLGLUCOSAMINYL-PHOSPHATIDYLINOSITOL BIOSYNTHETIC PROTEIN"/>
    <property type="match status" value="1"/>
</dbReference>
<evidence type="ECO:0000313" key="5">
    <source>
        <dbReference type="EMBL" id="KAF6168887.1"/>
    </source>
</evidence>
<dbReference type="InterPro" id="IPR001296">
    <property type="entry name" value="Glyco_trans_1"/>
</dbReference>
<dbReference type="AlphaFoldDB" id="A0A7J7NNT9"/>
<evidence type="ECO:0000256" key="3">
    <source>
        <dbReference type="SAM" id="Phobius"/>
    </source>
</evidence>
<evidence type="ECO:0000313" key="6">
    <source>
        <dbReference type="Proteomes" id="UP000541444"/>
    </source>
</evidence>
<dbReference type="Gene3D" id="3.40.50.2000">
    <property type="entry name" value="Glycogen Phosphorylase B"/>
    <property type="match status" value="1"/>
</dbReference>
<name>A0A7J7NNT9_9MAGN</name>